<feature type="transmembrane region" description="Helical" evidence="7">
    <location>
        <begin position="123"/>
        <end position="142"/>
    </location>
</feature>
<evidence type="ECO:0000259" key="8">
    <source>
        <dbReference type="PROSITE" id="PS50928"/>
    </source>
</evidence>
<dbReference type="PANTHER" id="PTHR43386">
    <property type="entry name" value="OLIGOPEPTIDE TRANSPORT SYSTEM PERMEASE PROTEIN APPC"/>
    <property type="match status" value="1"/>
</dbReference>
<dbReference type="InterPro" id="IPR035906">
    <property type="entry name" value="MetI-like_sf"/>
</dbReference>
<evidence type="ECO:0000256" key="7">
    <source>
        <dbReference type="RuleBase" id="RU363032"/>
    </source>
</evidence>
<dbReference type="GO" id="GO:0055085">
    <property type="term" value="P:transmembrane transport"/>
    <property type="evidence" value="ECO:0007669"/>
    <property type="project" value="InterPro"/>
</dbReference>
<evidence type="ECO:0000256" key="1">
    <source>
        <dbReference type="ARBA" id="ARBA00004651"/>
    </source>
</evidence>
<evidence type="ECO:0000256" key="6">
    <source>
        <dbReference type="ARBA" id="ARBA00023136"/>
    </source>
</evidence>
<dbReference type="Proteomes" id="UP000503011">
    <property type="component" value="Chromosome"/>
</dbReference>
<dbReference type="Pfam" id="PF00528">
    <property type="entry name" value="BPD_transp_1"/>
    <property type="match status" value="1"/>
</dbReference>
<keyword evidence="10" id="KW-1185">Reference proteome</keyword>
<keyword evidence="3" id="KW-1003">Cell membrane</keyword>
<evidence type="ECO:0000256" key="3">
    <source>
        <dbReference type="ARBA" id="ARBA00022475"/>
    </source>
</evidence>
<organism evidence="9 10">
    <name type="scientific">Phytohabitans suffuscus</name>
    <dbReference type="NCBI Taxonomy" id="624315"/>
    <lineage>
        <taxon>Bacteria</taxon>
        <taxon>Bacillati</taxon>
        <taxon>Actinomycetota</taxon>
        <taxon>Actinomycetes</taxon>
        <taxon>Micromonosporales</taxon>
        <taxon>Micromonosporaceae</taxon>
    </lineage>
</organism>
<keyword evidence="4 7" id="KW-0812">Transmembrane</keyword>
<dbReference type="InterPro" id="IPR050366">
    <property type="entry name" value="BP-dependent_transpt_permease"/>
</dbReference>
<accession>A0A6F8YFC8</accession>
<feature type="transmembrane region" description="Helical" evidence="7">
    <location>
        <begin position="205"/>
        <end position="230"/>
    </location>
</feature>
<keyword evidence="5 7" id="KW-1133">Transmembrane helix</keyword>
<feature type="domain" description="ABC transmembrane type-1" evidence="8">
    <location>
        <begin position="84"/>
        <end position="273"/>
    </location>
</feature>
<dbReference type="AlphaFoldDB" id="A0A6F8YFC8"/>
<reference evidence="9 10" key="1">
    <citation type="submission" date="2020-03" db="EMBL/GenBank/DDBJ databases">
        <title>Whole genome shotgun sequence of Phytohabitans suffuscus NBRC 105367.</title>
        <authorList>
            <person name="Komaki H."/>
            <person name="Tamura T."/>
        </authorList>
    </citation>
    <scope>NUCLEOTIDE SEQUENCE [LARGE SCALE GENOMIC DNA]</scope>
    <source>
        <strain evidence="9 10">NBRC 105367</strain>
    </source>
</reference>
<feature type="transmembrane region" description="Helical" evidence="7">
    <location>
        <begin position="148"/>
        <end position="166"/>
    </location>
</feature>
<evidence type="ECO:0000256" key="4">
    <source>
        <dbReference type="ARBA" id="ARBA00022692"/>
    </source>
</evidence>
<dbReference type="GO" id="GO:0005886">
    <property type="term" value="C:plasma membrane"/>
    <property type="evidence" value="ECO:0007669"/>
    <property type="project" value="UniProtKB-SubCell"/>
</dbReference>
<dbReference type="RefSeq" id="WP_173156108.1">
    <property type="nucleotide sequence ID" value="NZ_AP022871.1"/>
</dbReference>
<proteinExistence type="inferred from homology"/>
<evidence type="ECO:0000256" key="5">
    <source>
        <dbReference type="ARBA" id="ARBA00022989"/>
    </source>
</evidence>
<reference evidence="9 10" key="2">
    <citation type="submission" date="2020-03" db="EMBL/GenBank/DDBJ databases">
        <authorList>
            <person name="Ichikawa N."/>
            <person name="Kimura A."/>
            <person name="Kitahashi Y."/>
            <person name="Uohara A."/>
        </authorList>
    </citation>
    <scope>NUCLEOTIDE SEQUENCE [LARGE SCALE GENOMIC DNA]</scope>
    <source>
        <strain evidence="9 10">NBRC 105367</strain>
    </source>
</reference>
<dbReference type="SUPFAM" id="SSF161098">
    <property type="entry name" value="MetI-like"/>
    <property type="match status" value="1"/>
</dbReference>
<gene>
    <name evidence="9" type="ORF">Psuf_020830</name>
</gene>
<dbReference type="Gene3D" id="1.10.3720.10">
    <property type="entry name" value="MetI-like"/>
    <property type="match status" value="1"/>
</dbReference>
<sequence>MSTSAYRATLAGPTVRGWLRRPGLLLSCLFLLVVAVAVTRPSLLAGADPLHGQIGERLRGPEAAYLFGTDHLGRDLFARVVHGARLSLAATGLAVALGAVTGTLLGLAAGYRGGVVDAVLSRLTDVLLAIPSLLLSLAVVTALGRGTVNIAVAVGVGSIAAFTRLARAEVLRVRRSDYVEAAQAIGIPWWEVVARHVLPNSAAPVLALVIVEFAMAILSVASLSFLGYGAQPPTPEWGVLIAEGRDHLATSWWMTTLPGLTVVALVVSLNRIARAVQGR</sequence>
<protein>
    <submittedName>
        <fullName evidence="9">ABC transporter permease</fullName>
    </submittedName>
</protein>
<evidence type="ECO:0000313" key="9">
    <source>
        <dbReference type="EMBL" id="BCB84770.1"/>
    </source>
</evidence>
<dbReference type="EMBL" id="AP022871">
    <property type="protein sequence ID" value="BCB84770.1"/>
    <property type="molecule type" value="Genomic_DNA"/>
</dbReference>
<evidence type="ECO:0000256" key="2">
    <source>
        <dbReference type="ARBA" id="ARBA00022448"/>
    </source>
</evidence>
<name>A0A6F8YFC8_9ACTN</name>
<evidence type="ECO:0000313" key="10">
    <source>
        <dbReference type="Proteomes" id="UP000503011"/>
    </source>
</evidence>
<dbReference type="CDD" id="cd06261">
    <property type="entry name" value="TM_PBP2"/>
    <property type="match status" value="1"/>
</dbReference>
<dbReference type="PANTHER" id="PTHR43386:SF25">
    <property type="entry name" value="PEPTIDE ABC TRANSPORTER PERMEASE PROTEIN"/>
    <property type="match status" value="1"/>
</dbReference>
<comment type="similarity">
    <text evidence="7">Belongs to the binding-protein-dependent transport system permease family.</text>
</comment>
<dbReference type="InterPro" id="IPR000515">
    <property type="entry name" value="MetI-like"/>
</dbReference>
<comment type="subcellular location">
    <subcellularLocation>
        <location evidence="1 7">Cell membrane</location>
        <topology evidence="1 7">Multi-pass membrane protein</topology>
    </subcellularLocation>
</comment>
<keyword evidence="6 7" id="KW-0472">Membrane</keyword>
<dbReference type="KEGG" id="psuu:Psuf_020830"/>
<feature type="transmembrane region" description="Helical" evidence="7">
    <location>
        <begin position="86"/>
        <end position="111"/>
    </location>
</feature>
<feature type="transmembrane region" description="Helical" evidence="7">
    <location>
        <begin position="250"/>
        <end position="269"/>
    </location>
</feature>
<dbReference type="PROSITE" id="PS50928">
    <property type="entry name" value="ABC_TM1"/>
    <property type="match status" value="1"/>
</dbReference>
<keyword evidence="2 7" id="KW-0813">Transport</keyword>